<dbReference type="EMBL" id="MHWR01000021">
    <property type="protein sequence ID" value="OHB13228.1"/>
    <property type="molecule type" value="Genomic_DNA"/>
</dbReference>
<reference evidence="1 2" key="1">
    <citation type="journal article" date="2016" name="Nat. Commun.">
        <title>Thousands of microbial genomes shed light on interconnected biogeochemical processes in an aquifer system.</title>
        <authorList>
            <person name="Anantharaman K."/>
            <person name="Brown C.T."/>
            <person name="Hug L.A."/>
            <person name="Sharon I."/>
            <person name="Castelle C.J."/>
            <person name="Probst A.J."/>
            <person name="Thomas B.C."/>
            <person name="Singh A."/>
            <person name="Wilkins M.J."/>
            <person name="Karaoz U."/>
            <person name="Brodie E.L."/>
            <person name="Williams K.H."/>
            <person name="Hubbard S.S."/>
            <person name="Banfield J.F."/>
        </authorList>
    </citation>
    <scope>NUCLEOTIDE SEQUENCE [LARGE SCALE GENOMIC DNA]</scope>
</reference>
<evidence type="ECO:0000313" key="2">
    <source>
        <dbReference type="Proteomes" id="UP000177154"/>
    </source>
</evidence>
<name>A0A1G2UV42_9BACT</name>
<sequence>MTSKTTTLYFSFPSNFVISINLNGDASFREREELLLRAYVPGIQIMGIARKNITNNPDLIISYYPSKYQKISYEDNHIIIRDDWSKEIPVYFFHLIYSISHHALLKKGYYTIHSVCVGKENQWSLLLGHTGVGKTTVMLDLLHNYRFKTFSSNKTIVRFKKNFYLEAIAGTTTITRKDSDRDKLKAVVGQTANFVNRFACKLPDKYSASKNKVKISRVYFVRLNPAVKECVSLNNFESIVALYPFFLDYINSGIVLFNGKDLYDGTPITTEIKKKILSSLKKSLISLDVYSLNGSLDFISKTIGKHYEK</sequence>
<organism evidence="1 2">
    <name type="scientific">Candidatus Zambryskibacteria bacterium RIFCSPLOWO2_12_39_8</name>
    <dbReference type="NCBI Taxonomy" id="1802774"/>
    <lineage>
        <taxon>Bacteria</taxon>
        <taxon>Candidatus Zambryskiibacteriota</taxon>
    </lineage>
</organism>
<comment type="caution">
    <text evidence="1">The sequence shown here is derived from an EMBL/GenBank/DDBJ whole genome shotgun (WGS) entry which is preliminary data.</text>
</comment>
<proteinExistence type="predicted"/>
<dbReference type="Proteomes" id="UP000177154">
    <property type="component" value="Unassembled WGS sequence"/>
</dbReference>
<gene>
    <name evidence="1" type="ORF">A2Y49_01890</name>
</gene>
<evidence type="ECO:0008006" key="3">
    <source>
        <dbReference type="Google" id="ProtNLM"/>
    </source>
</evidence>
<accession>A0A1G2UV42</accession>
<evidence type="ECO:0000313" key="1">
    <source>
        <dbReference type="EMBL" id="OHB13228.1"/>
    </source>
</evidence>
<protein>
    <recommendedName>
        <fullName evidence="3">HPr kinase/phosphorylase C-terminal domain-containing protein</fullName>
    </recommendedName>
</protein>
<dbReference type="AlphaFoldDB" id="A0A1G2UV42"/>